<evidence type="ECO:0000313" key="3">
    <source>
        <dbReference type="EMBL" id="MFC6885233.1"/>
    </source>
</evidence>
<dbReference type="Gene3D" id="3.40.50.12780">
    <property type="entry name" value="N-terminal domain of ligase-like"/>
    <property type="match status" value="1"/>
</dbReference>
<sequence length="495" mass="50728">MTALAGLVARAHRAFAPHPAVLDGAGGRPVRFSELGARARSAAGALARLGLRPGDRVLIALDNRAETLPLEHGVWLGGFVRVAVGSRLHPREIAEIAADCAASVVVCERTAAGALPGGVRAVTPGPELDALFNGPDEYEPPGVSPDDLAALMYTSGSTGRPKGAKVTGGAWVAMLDAMWAALPPIGPGDVVLHAAPMSHFGGSVGSAYTLAGAAALPLARFDAAEVLAAAERHAVTAMPMVPTMLERLTAAAVRRPESLRAIVYGAAPISVPAQLRAREAFGDVLHQFYGLSEALAPLTVLSPEDHATGDPAVLSSAGRPVPSVQITVTGTDGAPLPAGEVGEITVRGPQVMPGYWADGPATAAALTGDGAFRTGDLGSLDRDGRLRLAGRRSEVVVTGGYNVHPAEVEQAIAALEGVAEVAVLGVPDAAWGETVAAVVVRRPGAPGGPVTEDDIVRACAARLAGYKKPRRIVFADELPRNSTGKVAKRALRDLF</sequence>
<dbReference type="Gene3D" id="3.30.300.30">
    <property type="match status" value="1"/>
</dbReference>
<protein>
    <submittedName>
        <fullName evidence="3">Class I adenylate-forming enzyme family protein</fullName>
    </submittedName>
</protein>
<organism evidence="3 4">
    <name type="scientific">Actinomadura yumaensis</name>
    <dbReference type="NCBI Taxonomy" id="111807"/>
    <lineage>
        <taxon>Bacteria</taxon>
        <taxon>Bacillati</taxon>
        <taxon>Actinomycetota</taxon>
        <taxon>Actinomycetes</taxon>
        <taxon>Streptosporangiales</taxon>
        <taxon>Thermomonosporaceae</taxon>
        <taxon>Actinomadura</taxon>
    </lineage>
</organism>
<dbReference type="EMBL" id="JBHSXS010000035">
    <property type="protein sequence ID" value="MFC6885233.1"/>
    <property type="molecule type" value="Genomic_DNA"/>
</dbReference>
<dbReference type="PROSITE" id="PS00455">
    <property type="entry name" value="AMP_BINDING"/>
    <property type="match status" value="1"/>
</dbReference>
<dbReference type="PANTHER" id="PTHR43201">
    <property type="entry name" value="ACYL-COA SYNTHETASE"/>
    <property type="match status" value="1"/>
</dbReference>
<dbReference type="InterPro" id="IPR025110">
    <property type="entry name" value="AMP-bd_C"/>
</dbReference>
<evidence type="ECO:0000259" key="2">
    <source>
        <dbReference type="Pfam" id="PF13193"/>
    </source>
</evidence>
<keyword evidence="4" id="KW-1185">Reference proteome</keyword>
<gene>
    <name evidence="3" type="ORF">ACFQKB_36130</name>
</gene>
<dbReference type="InterPro" id="IPR045851">
    <property type="entry name" value="AMP-bd_C_sf"/>
</dbReference>
<dbReference type="PANTHER" id="PTHR43201:SF32">
    <property type="entry name" value="2-SUCCINYLBENZOATE--COA LIGASE, CHLOROPLASTIC_PEROXISOMAL"/>
    <property type="match status" value="1"/>
</dbReference>
<dbReference type="InterPro" id="IPR020845">
    <property type="entry name" value="AMP-binding_CS"/>
</dbReference>
<dbReference type="Proteomes" id="UP001596380">
    <property type="component" value="Unassembled WGS sequence"/>
</dbReference>
<evidence type="ECO:0000259" key="1">
    <source>
        <dbReference type="Pfam" id="PF00501"/>
    </source>
</evidence>
<dbReference type="Pfam" id="PF00501">
    <property type="entry name" value="AMP-binding"/>
    <property type="match status" value="1"/>
</dbReference>
<feature type="domain" description="AMP-dependent synthetase/ligase" evidence="1">
    <location>
        <begin position="13"/>
        <end position="356"/>
    </location>
</feature>
<dbReference type="InterPro" id="IPR042099">
    <property type="entry name" value="ANL_N_sf"/>
</dbReference>
<dbReference type="Pfam" id="PF13193">
    <property type="entry name" value="AMP-binding_C"/>
    <property type="match status" value="1"/>
</dbReference>
<accession>A0ABW2CX57</accession>
<dbReference type="SUPFAM" id="SSF56801">
    <property type="entry name" value="Acetyl-CoA synthetase-like"/>
    <property type="match status" value="1"/>
</dbReference>
<name>A0ABW2CX57_9ACTN</name>
<proteinExistence type="predicted"/>
<evidence type="ECO:0000313" key="4">
    <source>
        <dbReference type="Proteomes" id="UP001596380"/>
    </source>
</evidence>
<dbReference type="InterPro" id="IPR000873">
    <property type="entry name" value="AMP-dep_synth/lig_dom"/>
</dbReference>
<feature type="domain" description="AMP-binding enzyme C-terminal" evidence="2">
    <location>
        <begin position="407"/>
        <end position="485"/>
    </location>
</feature>
<reference evidence="4" key="1">
    <citation type="journal article" date="2019" name="Int. J. Syst. Evol. Microbiol.">
        <title>The Global Catalogue of Microorganisms (GCM) 10K type strain sequencing project: providing services to taxonomists for standard genome sequencing and annotation.</title>
        <authorList>
            <consortium name="The Broad Institute Genomics Platform"/>
            <consortium name="The Broad Institute Genome Sequencing Center for Infectious Disease"/>
            <person name="Wu L."/>
            <person name="Ma J."/>
        </authorList>
    </citation>
    <scope>NUCLEOTIDE SEQUENCE [LARGE SCALE GENOMIC DNA]</scope>
    <source>
        <strain evidence="4">JCM 3369</strain>
    </source>
</reference>
<dbReference type="RefSeq" id="WP_160825862.1">
    <property type="nucleotide sequence ID" value="NZ_JBHSXS010000035.1"/>
</dbReference>
<comment type="caution">
    <text evidence="3">The sequence shown here is derived from an EMBL/GenBank/DDBJ whole genome shotgun (WGS) entry which is preliminary data.</text>
</comment>